<evidence type="ECO:0000256" key="1">
    <source>
        <dbReference type="SAM" id="MobiDB-lite"/>
    </source>
</evidence>
<protein>
    <submittedName>
        <fullName evidence="2">Unannotated protein</fullName>
    </submittedName>
</protein>
<gene>
    <name evidence="2" type="ORF">UFOPK1684_01486</name>
</gene>
<accession>A0A6J6F3H4</accession>
<sequence length="184" mass="20749">MHPGHSEVQRARVRERSAGHQGGHDRCAHLVGESRQLFVGARANHTATNIENRFGRFSNHLSSDLHLLLVGLGNRVIAGQINLRRPNKGGALLLSVFRDVHKHWARPARGSNVNSSSDDGRNLFGLRHQERVLRDRHRHTGDVDFLERVSPHRSRENLASDGEQRDRVHVCISDRGHEVCCART</sequence>
<feature type="region of interest" description="Disordered" evidence="1">
    <location>
        <begin position="1"/>
        <end position="26"/>
    </location>
</feature>
<evidence type="ECO:0000313" key="2">
    <source>
        <dbReference type="EMBL" id="CAB4582135.1"/>
    </source>
</evidence>
<dbReference type="EMBL" id="CAEZTM010000113">
    <property type="protein sequence ID" value="CAB4582135.1"/>
    <property type="molecule type" value="Genomic_DNA"/>
</dbReference>
<reference evidence="2" key="1">
    <citation type="submission" date="2020-05" db="EMBL/GenBank/DDBJ databases">
        <authorList>
            <person name="Chiriac C."/>
            <person name="Salcher M."/>
            <person name="Ghai R."/>
            <person name="Kavagutti S V."/>
        </authorList>
    </citation>
    <scope>NUCLEOTIDE SEQUENCE</scope>
</reference>
<dbReference type="AlphaFoldDB" id="A0A6J6F3H4"/>
<name>A0A6J6F3H4_9ZZZZ</name>
<proteinExistence type="predicted"/>
<organism evidence="2">
    <name type="scientific">freshwater metagenome</name>
    <dbReference type="NCBI Taxonomy" id="449393"/>
    <lineage>
        <taxon>unclassified sequences</taxon>
        <taxon>metagenomes</taxon>
        <taxon>ecological metagenomes</taxon>
    </lineage>
</organism>